<protein>
    <submittedName>
        <fullName evidence="8">RNA polymerase subunit sigma</fullName>
    </submittedName>
</protein>
<dbReference type="SUPFAM" id="SSF88946">
    <property type="entry name" value="Sigma2 domain of RNA polymerase sigma factors"/>
    <property type="match status" value="1"/>
</dbReference>
<evidence type="ECO:0000259" key="6">
    <source>
        <dbReference type="Pfam" id="PF04542"/>
    </source>
</evidence>
<dbReference type="InterPro" id="IPR039425">
    <property type="entry name" value="RNA_pol_sigma-70-like"/>
</dbReference>
<comment type="similarity">
    <text evidence="1">Belongs to the sigma-70 factor family. ECF subfamily.</text>
</comment>
<evidence type="ECO:0000313" key="8">
    <source>
        <dbReference type="EMBL" id="OQP85781.1"/>
    </source>
</evidence>
<dbReference type="Gene3D" id="1.10.10.10">
    <property type="entry name" value="Winged helix-like DNA-binding domain superfamily/Winged helix DNA-binding domain"/>
    <property type="match status" value="1"/>
</dbReference>
<dbReference type="InterPro" id="IPR013249">
    <property type="entry name" value="RNA_pol_sigma70_r4_t2"/>
</dbReference>
<dbReference type="InterPro" id="IPR013324">
    <property type="entry name" value="RNA_pol_sigma_r3/r4-like"/>
</dbReference>
<dbReference type="InterPro" id="IPR014284">
    <property type="entry name" value="RNA_pol_sigma-70_dom"/>
</dbReference>
<proteinExistence type="inferred from homology"/>
<sequence length="200" mass="21450">MDKGKTAFDVIGQLGALRRYARALTRDPHDAEDLVHDALVRAYERRPTFRTGENLGTWLRAILHNVHIDGIRRKRSQASRAEGAALVAEQTGGPVQEEAVRLGQIREAFASLPEEQRAALHLVAVDELSYAEAAKVLGIPVGTLMSRVARARARLRALDEGRVPAPDAEDESSNPGLAGPAVGGKAPALKIVGGKDNDAD</sequence>
<evidence type="ECO:0000256" key="5">
    <source>
        <dbReference type="SAM" id="MobiDB-lite"/>
    </source>
</evidence>
<keyword evidence="4" id="KW-0804">Transcription</keyword>
<feature type="domain" description="RNA polymerase sigma factor 70 region 4 type 2" evidence="7">
    <location>
        <begin position="103"/>
        <end position="155"/>
    </location>
</feature>
<evidence type="ECO:0000313" key="9">
    <source>
        <dbReference type="Proteomes" id="UP000192652"/>
    </source>
</evidence>
<dbReference type="EMBL" id="MSPX01000011">
    <property type="protein sequence ID" value="OQP85781.1"/>
    <property type="molecule type" value="Genomic_DNA"/>
</dbReference>
<dbReference type="NCBIfam" id="TIGR02937">
    <property type="entry name" value="sigma70-ECF"/>
    <property type="match status" value="1"/>
</dbReference>
<dbReference type="PANTHER" id="PTHR43133">
    <property type="entry name" value="RNA POLYMERASE ECF-TYPE SIGMA FACTO"/>
    <property type="match status" value="1"/>
</dbReference>
<gene>
    <name evidence="8" type="ORF">BTR14_13425</name>
</gene>
<comment type="caution">
    <text evidence="8">The sequence shown here is derived from an EMBL/GenBank/DDBJ whole genome shotgun (WGS) entry which is preliminary data.</text>
</comment>
<accession>A0ABX3PBJ1</accession>
<dbReference type="Gene3D" id="1.10.1740.10">
    <property type="match status" value="1"/>
</dbReference>
<keyword evidence="3" id="KW-0731">Sigma factor</keyword>
<keyword evidence="2" id="KW-0805">Transcription regulation</keyword>
<name>A0ABX3PBJ1_9HYPH</name>
<dbReference type="CDD" id="cd06171">
    <property type="entry name" value="Sigma70_r4"/>
    <property type="match status" value="1"/>
</dbReference>
<dbReference type="InterPro" id="IPR013325">
    <property type="entry name" value="RNA_pol_sigma_r2"/>
</dbReference>
<dbReference type="PANTHER" id="PTHR43133:SF25">
    <property type="entry name" value="RNA POLYMERASE SIGMA FACTOR RFAY-RELATED"/>
    <property type="match status" value="1"/>
</dbReference>
<evidence type="ECO:0000256" key="1">
    <source>
        <dbReference type="ARBA" id="ARBA00010641"/>
    </source>
</evidence>
<dbReference type="Pfam" id="PF08281">
    <property type="entry name" value="Sigma70_r4_2"/>
    <property type="match status" value="1"/>
</dbReference>
<evidence type="ECO:0000256" key="3">
    <source>
        <dbReference type="ARBA" id="ARBA00023082"/>
    </source>
</evidence>
<dbReference type="RefSeq" id="WP_081176552.1">
    <property type="nucleotide sequence ID" value="NZ_MSPX01000011.1"/>
</dbReference>
<feature type="region of interest" description="Disordered" evidence="5">
    <location>
        <begin position="161"/>
        <end position="200"/>
    </location>
</feature>
<reference evidence="8 9" key="1">
    <citation type="journal article" date="2017" name="Antonie Van Leeuwenhoek">
        <title>Rhizobium rhizosphaerae sp. nov., a novel species isolated from rice rhizosphere.</title>
        <authorList>
            <person name="Zhao J.J."/>
            <person name="Zhang J."/>
            <person name="Zhang R.J."/>
            <person name="Zhang C.W."/>
            <person name="Yin H.Q."/>
            <person name="Zhang X.X."/>
        </authorList>
    </citation>
    <scope>NUCLEOTIDE SEQUENCE [LARGE SCALE GENOMIC DNA]</scope>
    <source>
        <strain evidence="8 9">RD15</strain>
    </source>
</reference>
<dbReference type="InterPro" id="IPR036388">
    <property type="entry name" value="WH-like_DNA-bd_sf"/>
</dbReference>
<feature type="domain" description="RNA polymerase sigma-70 region 2" evidence="6">
    <location>
        <begin position="15"/>
        <end position="75"/>
    </location>
</feature>
<dbReference type="Proteomes" id="UP000192652">
    <property type="component" value="Unassembled WGS sequence"/>
</dbReference>
<keyword evidence="9" id="KW-1185">Reference proteome</keyword>
<evidence type="ECO:0000256" key="2">
    <source>
        <dbReference type="ARBA" id="ARBA00023015"/>
    </source>
</evidence>
<dbReference type="Pfam" id="PF04542">
    <property type="entry name" value="Sigma70_r2"/>
    <property type="match status" value="1"/>
</dbReference>
<evidence type="ECO:0000256" key="4">
    <source>
        <dbReference type="ARBA" id="ARBA00023163"/>
    </source>
</evidence>
<dbReference type="SUPFAM" id="SSF88659">
    <property type="entry name" value="Sigma3 and sigma4 domains of RNA polymerase sigma factors"/>
    <property type="match status" value="1"/>
</dbReference>
<organism evidence="8 9">
    <name type="scientific">Xaviernesmea rhizosphaerae</name>
    <dbReference type="NCBI Taxonomy" id="1672749"/>
    <lineage>
        <taxon>Bacteria</taxon>
        <taxon>Pseudomonadati</taxon>
        <taxon>Pseudomonadota</taxon>
        <taxon>Alphaproteobacteria</taxon>
        <taxon>Hyphomicrobiales</taxon>
        <taxon>Rhizobiaceae</taxon>
        <taxon>Rhizobium/Agrobacterium group</taxon>
        <taxon>Xaviernesmea</taxon>
    </lineage>
</organism>
<evidence type="ECO:0000259" key="7">
    <source>
        <dbReference type="Pfam" id="PF08281"/>
    </source>
</evidence>
<dbReference type="InterPro" id="IPR007627">
    <property type="entry name" value="RNA_pol_sigma70_r2"/>
</dbReference>
<dbReference type="NCBIfam" id="NF009164">
    <property type="entry name" value="PRK12511.1"/>
    <property type="match status" value="1"/>
</dbReference>